<evidence type="ECO:0000313" key="2">
    <source>
        <dbReference type="Proteomes" id="UP001219525"/>
    </source>
</evidence>
<dbReference type="Proteomes" id="UP001219525">
    <property type="component" value="Unassembled WGS sequence"/>
</dbReference>
<proteinExistence type="predicted"/>
<dbReference type="EMBL" id="JARJCW010000097">
    <property type="protein sequence ID" value="KAJ7194611.1"/>
    <property type="molecule type" value="Genomic_DNA"/>
</dbReference>
<organism evidence="1 2">
    <name type="scientific">Mycena pura</name>
    <dbReference type="NCBI Taxonomy" id="153505"/>
    <lineage>
        <taxon>Eukaryota</taxon>
        <taxon>Fungi</taxon>
        <taxon>Dikarya</taxon>
        <taxon>Basidiomycota</taxon>
        <taxon>Agaricomycotina</taxon>
        <taxon>Agaricomycetes</taxon>
        <taxon>Agaricomycetidae</taxon>
        <taxon>Agaricales</taxon>
        <taxon>Marasmiineae</taxon>
        <taxon>Mycenaceae</taxon>
        <taxon>Mycena</taxon>
    </lineage>
</organism>
<reference evidence="1" key="1">
    <citation type="submission" date="2023-03" db="EMBL/GenBank/DDBJ databases">
        <title>Massive genome expansion in bonnet fungi (Mycena s.s.) driven by repeated elements and novel gene families across ecological guilds.</title>
        <authorList>
            <consortium name="Lawrence Berkeley National Laboratory"/>
            <person name="Harder C.B."/>
            <person name="Miyauchi S."/>
            <person name="Viragh M."/>
            <person name="Kuo A."/>
            <person name="Thoen E."/>
            <person name="Andreopoulos B."/>
            <person name="Lu D."/>
            <person name="Skrede I."/>
            <person name="Drula E."/>
            <person name="Henrissat B."/>
            <person name="Morin E."/>
            <person name="Kohler A."/>
            <person name="Barry K."/>
            <person name="LaButti K."/>
            <person name="Morin E."/>
            <person name="Salamov A."/>
            <person name="Lipzen A."/>
            <person name="Mereny Z."/>
            <person name="Hegedus B."/>
            <person name="Baldrian P."/>
            <person name="Stursova M."/>
            <person name="Weitz H."/>
            <person name="Taylor A."/>
            <person name="Grigoriev I.V."/>
            <person name="Nagy L.G."/>
            <person name="Martin F."/>
            <person name="Kauserud H."/>
        </authorList>
    </citation>
    <scope>NUCLEOTIDE SEQUENCE</scope>
    <source>
        <strain evidence="1">9144</strain>
    </source>
</reference>
<gene>
    <name evidence="1" type="ORF">GGX14DRAFT_377846</name>
</gene>
<sequence>MDEISVPFVGFDLCDNDAVRKYHDHLGAARNMAQLKPMEPGVRFDIDLVIPPANPHPNARSLPPLPIQSSSKFTLCLDLPLQTDLDRFSQVWTAVVEGFGAARSATQTTLVLKIIQPSMCPYFDIDDNWVGNYTFPEYTARLEAMVYDRLANKQGLSIPYFFGIHTILTPSNEIAWALVLEYIPGQTLQTYADSTNKTIQESCELVCSSRPCIYASLSCTCS</sequence>
<protein>
    <submittedName>
        <fullName evidence="1">Uncharacterized protein</fullName>
    </submittedName>
</protein>
<keyword evidence="2" id="KW-1185">Reference proteome</keyword>
<comment type="caution">
    <text evidence="1">The sequence shown here is derived from an EMBL/GenBank/DDBJ whole genome shotgun (WGS) entry which is preliminary data.</text>
</comment>
<dbReference type="AlphaFoldDB" id="A0AAD6UU70"/>
<name>A0AAD6UU70_9AGAR</name>
<evidence type="ECO:0000313" key="1">
    <source>
        <dbReference type="EMBL" id="KAJ7194611.1"/>
    </source>
</evidence>
<accession>A0AAD6UU70</accession>